<evidence type="ECO:0000313" key="2">
    <source>
        <dbReference type="Proteomes" id="UP001428774"/>
    </source>
</evidence>
<name>A0AAW9SHG6_9RHOB</name>
<keyword evidence="2" id="KW-1185">Reference proteome</keyword>
<dbReference type="AlphaFoldDB" id="A0AAW9SHG6"/>
<dbReference type="RefSeq" id="WP_347165050.1">
    <property type="nucleotide sequence ID" value="NZ_JBDNCH010000002.1"/>
</dbReference>
<gene>
    <name evidence="1" type="ORF">ABFB10_01600</name>
</gene>
<evidence type="ECO:0000313" key="1">
    <source>
        <dbReference type="EMBL" id="MEN9059916.1"/>
    </source>
</evidence>
<sequence>MSPLELDGPDGRGGYRVALRGGETHGLIPAELVADQTGSTAQTDAEEWIAAQASEIAQALETLSRGRTPPAPFDRIQLTGAAT</sequence>
<reference evidence="1 2" key="1">
    <citation type="submission" date="2024-05" db="EMBL/GenBank/DDBJ databases">
        <title>Genome sequence of Ponticoccus litoralis KCCM 90028.</title>
        <authorList>
            <person name="Kim J.M."/>
            <person name="Lee J.K."/>
            <person name="Choi B.J."/>
            <person name="Bayburt H."/>
            <person name="Baek J.H."/>
            <person name="Jeon C.O."/>
        </authorList>
    </citation>
    <scope>NUCLEOTIDE SEQUENCE [LARGE SCALE GENOMIC DNA]</scope>
    <source>
        <strain evidence="1 2">KCCM 90028</strain>
    </source>
</reference>
<organism evidence="1 2">
    <name type="scientific">Ponticoccus litoralis</name>
    <dbReference type="NCBI Taxonomy" id="422297"/>
    <lineage>
        <taxon>Bacteria</taxon>
        <taxon>Pseudomonadati</taxon>
        <taxon>Pseudomonadota</taxon>
        <taxon>Alphaproteobacteria</taxon>
        <taxon>Rhodobacterales</taxon>
        <taxon>Roseobacteraceae</taxon>
        <taxon>Ponticoccus</taxon>
    </lineage>
</organism>
<protein>
    <submittedName>
        <fullName evidence="1">Uncharacterized protein</fullName>
    </submittedName>
</protein>
<dbReference type="Proteomes" id="UP001428774">
    <property type="component" value="Unassembled WGS sequence"/>
</dbReference>
<dbReference type="EMBL" id="JBDNCH010000002">
    <property type="protein sequence ID" value="MEN9059916.1"/>
    <property type="molecule type" value="Genomic_DNA"/>
</dbReference>
<proteinExistence type="predicted"/>
<comment type="caution">
    <text evidence="1">The sequence shown here is derived from an EMBL/GenBank/DDBJ whole genome shotgun (WGS) entry which is preliminary data.</text>
</comment>
<accession>A0AAW9SHG6</accession>